<dbReference type="AlphaFoldDB" id="A0A9Q5I0I3"/>
<gene>
    <name evidence="11" type="ORF">A7U60_g3578</name>
</gene>
<keyword evidence="12" id="KW-1185">Reference proteome</keyword>
<keyword evidence="7" id="KW-0496">Mitochondrion</keyword>
<evidence type="ECO:0000313" key="12">
    <source>
        <dbReference type="Proteomes" id="UP000757232"/>
    </source>
</evidence>
<keyword evidence="6" id="KW-1133">Transmembrane helix</keyword>
<dbReference type="OrthoDB" id="2139348at2759"/>
<proteinExistence type="inferred from homology"/>
<evidence type="ECO:0000256" key="5">
    <source>
        <dbReference type="ARBA" id="ARBA00022737"/>
    </source>
</evidence>
<comment type="similarity">
    <text evidence="2 10">Belongs to the mitochondrial carrier (TC 2.A.29) family.</text>
</comment>
<comment type="caution">
    <text evidence="11">The sequence shown here is derived from an EMBL/GenBank/DDBJ whole genome shotgun (WGS) entry which is preliminary data.</text>
</comment>
<evidence type="ECO:0000313" key="11">
    <source>
        <dbReference type="EMBL" id="OCB89279.1"/>
    </source>
</evidence>
<dbReference type="PANTHER" id="PTHR45624:SF31">
    <property type="entry name" value="MITOCHONDRIAL ORNITHINE TRANSPORTER 1"/>
    <property type="match status" value="1"/>
</dbReference>
<name>A0A9Q5I0I3_SANBA</name>
<sequence>MEAPSQEIRDAVIMEGVKDVAFGSVAGMVSKVFEHPFDLCKVRLQAQVLDATARFKGPVDCLMTTWKKEGLRGLYRGLPAPVVGAMVENATLFLTYGQLQRLCRWWSGSSDALTTPQMIFSAAGAGAATSFLLTPIELVKCKMQVQLLALESSSPAAALQNLEGKASAALLGSPSKPNFSTLPGPLSVLRNVLHTHGPRGLWLGQTGTLIRETGGAAAWFGTKESVCDVLLRWRQRHQQPHHAEPLTKKDLKAWESAFAGACAGVAYNVVLFPADSVKSALQTAEELRPHDRAHSSGNGLTRKMQATFWGTARDMYRSKGIRGLYAGMGVTVARAIPSNALIFLVYDGLSKRFG</sequence>
<accession>A0A9Q5I0I3</accession>
<evidence type="ECO:0000256" key="2">
    <source>
        <dbReference type="ARBA" id="ARBA00006375"/>
    </source>
</evidence>
<dbReference type="InterPro" id="IPR018108">
    <property type="entry name" value="MCP_transmembrane"/>
</dbReference>
<keyword evidence="8 9" id="KW-0472">Membrane</keyword>
<dbReference type="InterPro" id="IPR050567">
    <property type="entry name" value="Mitochondrial_Carrier"/>
</dbReference>
<dbReference type="Proteomes" id="UP000757232">
    <property type="component" value="Unassembled WGS sequence"/>
</dbReference>
<dbReference type="GO" id="GO:0031966">
    <property type="term" value="C:mitochondrial membrane"/>
    <property type="evidence" value="ECO:0007669"/>
    <property type="project" value="UniProtKB-SubCell"/>
</dbReference>
<evidence type="ECO:0000256" key="4">
    <source>
        <dbReference type="ARBA" id="ARBA00022692"/>
    </source>
</evidence>
<reference evidence="11" key="1">
    <citation type="submission" date="2016-06" db="EMBL/GenBank/DDBJ databases">
        <title>Draft Genome sequence of the fungus Inonotus baumii.</title>
        <authorList>
            <person name="Zhu H."/>
            <person name="Lin W."/>
        </authorList>
    </citation>
    <scope>NUCLEOTIDE SEQUENCE</scope>
    <source>
        <strain evidence="11">821</strain>
    </source>
</reference>
<evidence type="ECO:0000256" key="7">
    <source>
        <dbReference type="ARBA" id="ARBA00023128"/>
    </source>
</evidence>
<dbReference type="PROSITE" id="PS50920">
    <property type="entry name" value="SOLCAR"/>
    <property type="match status" value="3"/>
</dbReference>
<organism evidence="11 12">
    <name type="scientific">Sanghuangporus baumii</name>
    <name type="common">Phellinus baumii</name>
    <dbReference type="NCBI Taxonomy" id="108892"/>
    <lineage>
        <taxon>Eukaryota</taxon>
        <taxon>Fungi</taxon>
        <taxon>Dikarya</taxon>
        <taxon>Basidiomycota</taxon>
        <taxon>Agaricomycotina</taxon>
        <taxon>Agaricomycetes</taxon>
        <taxon>Hymenochaetales</taxon>
        <taxon>Hymenochaetaceae</taxon>
        <taxon>Sanghuangporus</taxon>
    </lineage>
</organism>
<feature type="repeat" description="Solcar" evidence="9">
    <location>
        <begin position="251"/>
        <end position="352"/>
    </location>
</feature>
<dbReference type="GO" id="GO:0000064">
    <property type="term" value="F:L-ornithine transmembrane transporter activity"/>
    <property type="evidence" value="ECO:0007669"/>
    <property type="project" value="TreeGrafter"/>
</dbReference>
<evidence type="ECO:0000256" key="1">
    <source>
        <dbReference type="ARBA" id="ARBA00004225"/>
    </source>
</evidence>
<evidence type="ECO:0000256" key="8">
    <source>
        <dbReference type="ARBA" id="ARBA00023136"/>
    </source>
</evidence>
<feature type="repeat" description="Solcar" evidence="9">
    <location>
        <begin position="113"/>
        <end position="229"/>
    </location>
</feature>
<dbReference type="Pfam" id="PF00153">
    <property type="entry name" value="Mito_carr"/>
    <property type="match status" value="3"/>
</dbReference>
<dbReference type="GO" id="GO:1990575">
    <property type="term" value="P:mitochondrial L-ornithine transmembrane transport"/>
    <property type="evidence" value="ECO:0007669"/>
    <property type="project" value="TreeGrafter"/>
</dbReference>
<comment type="subcellular location">
    <subcellularLocation>
        <location evidence="1">Mitochondrion membrane</location>
        <topology evidence="1">Multi-pass membrane protein</topology>
    </subcellularLocation>
</comment>
<dbReference type="InterPro" id="IPR023395">
    <property type="entry name" value="MCP_dom_sf"/>
</dbReference>
<keyword evidence="3 10" id="KW-0813">Transport</keyword>
<feature type="repeat" description="Solcar" evidence="9">
    <location>
        <begin position="14"/>
        <end position="102"/>
    </location>
</feature>
<dbReference type="EMBL" id="LNZH02000160">
    <property type="protein sequence ID" value="OCB89279.1"/>
    <property type="molecule type" value="Genomic_DNA"/>
</dbReference>
<dbReference type="Gene3D" id="1.50.40.10">
    <property type="entry name" value="Mitochondrial carrier domain"/>
    <property type="match status" value="2"/>
</dbReference>
<protein>
    <submittedName>
        <fullName evidence="11">Mitochondrial carrier</fullName>
    </submittedName>
</protein>
<evidence type="ECO:0000256" key="10">
    <source>
        <dbReference type="RuleBase" id="RU000488"/>
    </source>
</evidence>
<keyword evidence="5" id="KW-0677">Repeat</keyword>
<evidence type="ECO:0000256" key="3">
    <source>
        <dbReference type="ARBA" id="ARBA00022448"/>
    </source>
</evidence>
<keyword evidence="4 9" id="KW-0812">Transmembrane</keyword>
<dbReference type="PANTHER" id="PTHR45624">
    <property type="entry name" value="MITOCHONDRIAL BASIC AMINO ACIDS TRANSPORTER-RELATED"/>
    <property type="match status" value="1"/>
</dbReference>
<evidence type="ECO:0000256" key="9">
    <source>
        <dbReference type="PROSITE-ProRule" id="PRU00282"/>
    </source>
</evidence>
<evidence type="ECO:0000256" key="6">
    <source>
        <dbReference type="ARBA" id="ARBA00022989"/>
    </source>
</evidence>
<dbReference type="SUPFAM" id="SSF103506">
    <property type="entry name" value="Mitochondrial carrier"/>
    <property type="match status" value="1"/>
</dbReference>